<comment type="caution">
    <text evidence="1">The sequence shown here is derived from an EMBL/GenBank/DDBJ whole genome shotgun (WGS) entry which is preliminary data.</text>
</comment>
<dbReference type="EMBL" id="LAZR01003264">
    <property type="protein sequence ID" value="KKN20209.1"/>
    <property type="molecule type" value="Genomic_DNA"/>
</dbReference>
<gene>
    <name evidence="1" type="ORF">LCGC14_0937900</name>
</gene>
<proteinExistence type="predicted"/>
<accession>A0A0F9NQK1</accession>
<evidence type="ECO:0000313" key="1">
    <source>
        <dbReference type="EMBL" id="KKN20209.1"/>
    </source>
</evidence>
<sequence length="85" mass="9688">MTETFIETVTHPKNRKLSINITFIPDNPETAYCGANGMCDGYPTVEEARKNVQEILEYIYSGEYDKDQQADKIYSRQEQIACGSD</sequence>
<reference evidence="1" key="1">
    <citation type="journal article" date="2015" name="Nature">
        <title>Complex archaea that bridge the gap between prokaryotes and eukaryotes.</title>
        <authorList>
            <person name="Spang A."/>
            <person name="Saw J.H."/>
            <person name="Jorgensen S.L."/>
            <person name="Zaremba-Niedzwiedzka K."/>
            <person name="Martijn J."/>
            <person name="Lind A.E."/>
            <person name="van Eijk R."/>
            <person name="Schleper C."/>
            <person name="Guy L."/>
            <person name="Ettema T.J."/>
        </authorList>
    </citation>
    <scope>NUCLEOTIDE SEQUENCE</scope>
</reference>
<dbReference type="AlphaFoldDB" id="A0A0F9NQK1"/>
<protein>
    <submittedName>
        <fullName evidence="1">Uncharacterized protein</fullName>
    </submittedName>
</protein>
<organism evidence="1">
    <name type="scientific">marine sediment metagenome</name>
    <dbReference type="NCBI Taxonomy" id="412755"/>
    <lineage>
        <taxon>unclassified sequences</taxon>
        <taxon>metagenomes</taxon>
        <taxon>ecological metagenomes</taxon>
    </lineage>
</organism>
<name>A0A0F9NQK1_9ZZZZ</name>